<name>A0A2A4I1S8_9SPHN</name>
<evidence type="ECO:0000313" key="2">
    <source>
        <dbReference type="Proteomes" id="UP000218784"/>
    </source>
</evidence>
<sequence length="119" mass="12951">MAFARGLSVKEAATAIGVSVGTLRKHYLNEIEQRNAARLRMEMTQLARLNKAAADGKVAAEKELFKRLDKAAMQQLAESVVDRGRPKKAAPIGKKEAARAAAKEAVKKFRPRAGPNLLN</sequence>
<comment type="caution">
    <text evidence="1">The sequence shown here is derived from an EMBL/GenBank/DDBJ whole genome shotgun (WGS) entry which is preliminary data.</text>
</comment>
<dbReference type="EMBL" id="NWVD01000002">
    <property type="protein sequence ID" value="PCG09885.1"/>
    <property type="molecule type" value="Genomic_DNA"/>
</dbReference>
<evidence type="ECO:0000313" key="1">
    <source>
        <dbReference type="EMBL" id="PCG09885.1"/>
    </source>
</evidence>
<dbReference type="Proteomes" id="UP000218784">
    <property type="component" value="Unassembled WGS sequence"/>
</dbReference>
<keyword evidence="2" id="KW-1185">Reference proteome</keyword>
<accession>A0A2A4I1S8</accession>
<protein>
    <submittedName>
        <fullName evidence="1">Uncharacterized protein</fullName>
    </submittedName>
</protein>
<dbReference type="AlphaFoldDB" id="A0A2A4I1S8"/>
<organism evidence="1 2">
    <name type="scientific">Sphingomonas ginsenosidimutans</name>
    <dbReference type="NCBI Taxonomy" id="862134"/>
    <lineage>
        <taxon>Bacteria</taxon>
        <taxon>Pseudomonadati</taxon>
        <taxon>Pseudomonadota</taxon>
        <taxon>Alphaproteobacteria</taxon>
        <taxon>Sphingomonadales</taxon>
        <taxon>Sphingomonadaceae</taxon>
        <taxon>Sphingomonas</taxon>
    </lineage>
</organism>
<gene>
    <name evidence="1" type="ORF">COA17_07420</name>
</gene>
<proteinExistence type="predicted"/>
<reference evidence="1 2" key="1">
    <citation type="submission" date="2017-09" db="EMBL/GenBank/DDBJ databases">
        <title>Sphingomonas ginsenosidimutans KACC 14949, whole genome shotgun sequence.</title>
        <authorList>
            <person name="Feng G."/>
            <person name="Zhu H."/>
        </authorList>
    </citation>
    <scope>NUCLEOTIDE SEQUENCE [LARGE SCALE GENOMIC DNA]</scope>
    <source>
        <strain evidence="1 2">KACC 14949</strain>
    </source>
</reference>